<name>A0ABR0CWZ2_9LAMI</name>
<reference evidence="4 5" key="1">
    <citation type="journal article" date="2023" name="bioRxiv">
        <title>Genome report: Whole genome sequence and annotation of Penstemon davidsonii.</title>
        <authorList>
            <person name="Ostevik K.L."/>
            <person name="Alabady M."/>
            <person name="Zhang M."/>
            <person name="Rausher M.D."/>
        </authorList>
    </citation>
    <scope>NUCLEOTIDE SEQUENCE [LARGE SCALE GENOMIC DNA]</scope>
    <source>
        <strain evidence="4">DNT005</strain>
        <tissue evidence="4">Whole leaf</tissue>
    </source>
</reference>
<dbReference type="PANTHER" id="PTHR46119">
    <property type="entry name" value="OS08G0405700 PROTEIN"/>
    <property type="match status" value="1"/>
</dbReference>
<evidence type="ECO:0000313" key="4">
    <source>
        <dbReference type="EMBL" id="KAK4481026.1"/>
    </source>
</evidence>
<evidence type="ECO:0000256" key="2">
    <source>
        <dbReference type="SAM" id="MobiDB-lite"/>
    </source>
</evidence>
<organism evidence="4 5">
    <name type="scientific">Penstemon davidsonii</name>
    <dbReference type="NCBI Taxonomy" id="160366"/>
    <lineage>
        <taxon>Eukaryota</taxon>
        <taxon>Viridiplantae</taxon>
        <taxon>Streptophyta</taxon>
        <taxon>Embryophyta</taxon>
        <taxon>Tracheophyta</taxon>
        <taxon>Spermatophyta</taxon>
        <taxon>Magnoliopsida</taxon>
        <taxon>eudicotyledons</taxon>
        <taxon>Gunneridae</taxon>
        <taxon>Pentapetalae</taxon>
        <taxon>asterids</taxon>
        <taxon>lamiids</taxon>
        <taxon>Lamiales</taxon>
        <taxon>Plantaginaceae</taxon>
        <taxon>Cheloneae</taxon>
        <taxon>Penstemon</taxon>
    </lineage>
</organism>
<sequence>MDEASSSSSSTSGGRAIDRHNPIIRDSRRIPKSLPPFTISNPHPQIIPRPHKNHQKKRNQKIPLKKNDDEAKINDTIKLDDDDDDQKIKIDGLIITPPSSTRYLLSGNVFFDGVSDFDPTLKLFPVELSDSKVVKTEEESCDTKQASSSSCLDQVVVLRVSLHCRGCERKMRKHISTMEGVTSFNIDFTAKKVTVTGKVTPIGVLSSISKVKNAQLWPPTISSSSSSSIQQVHLSNSEFKNEYKGAGA</sequence>
<dbReference type="Proteomes" id="UP001291926">
    <property type="component" value="Unassembled WGS sequence"/>
</dbReference>
<proteinExistence type="predicted"/>
<dbReference type="InterPro" id="IPR036163">
    <property type="entry name" value="HMA_dom_sf"/>
</dbReference>
<dbReference type="InterPro" id="IPR006121">
    <property type="entry name" value="HMA_dom"/>
</dbReference>
<dbReference type="Gene3D" id="3.30.70.100">
    <property type="match status" value="1"/>
</dbReference>
<evidence type="ECO:0000259" key="3">
    <source>
        <dbReference type="PROSITE" id="PS50846"/>
    </source>
</evidence>
<accession>A0ABR0CWZ2</accession>
<dbReference type="Pfam" id="PF00403">
    <property type="entry name" value="HMA"/>
    <property type="match status" value="1"/>
</dbReference>
<protein>
    <recommendedName>
        <fullName evidence="3">HMA domain-containing protein</fullName>
    </recommendedName>
</protein>
<dbReference type="PROSITE" id="PS50846">
    <property type="entry name" value="HMA_2"/>
    <property type="match status" value="1"/>
</dbReference>
<comment type="subcellular location">
    <subcellularLocation>
        <location evidence="1">Membrane</location>
        <topology evidence="1">Peripheral membrane protein</topology>
    </subcellularLocation>
</comment>
<dbReference type="PANTHER" id="PTHR46119:SF15">
    <property type="entry name" value="PROTEIN SODIUM POTASSIUM ROOT DEFECTIVE 2"/>
    <property type="match status" value="1"/>
</dbReference>
<feature type="domain" description="HMA" evidence="3">
    <location>
        <begin position="153"/>
        <end position="219"/>
    </location>
</feature>
<evidence type="ECO:0000256" key="1">
    <source>
        <dbReference type="ARBA" id="ARBA00004170"/>
    </source>
</evidence>
<feature type="compositionally biased region" description="Low complexity" evidence="2">
    <location>
        <begin position="1"/>
        <end position="12"/>
    </location>
</feature>
<dbReference type="CDD" id="cd00371">
    <property type="entry name" value="HMA"/>
    <property type="match status" value="1"/>
</dbReference>
<evidence type="ECO:0000313" key="5">
    <source>
        <dbReference type="Proteomes" id="UP001291926"/>
    </source>
</evidence>
<dbReference type="EMBL" id="JAYDYQ010002685">
    <property type="protein sequence ID" value="KAK4481026.1"/>
    <property type="molecule type" value="Genomic_DNA"/>
</dbReference>
<keyword evidence="5" id="KW-1185">Reference proteome</keyword>
<feature type="compositionally biased region" description="Basic and acidic residues" evidence="2">
    <location>
        <begin position="16"/>
        <end position="29"/>
    </location>
</feature>
<dbReference type="SUPFAM" id="SSF55008">
    <property type="entry name" value="HMA, heavy metal-associated domain"/>
    <property type="match status" value="1"/>
</dbReference>
<feature type="compositionally biased region" description="Basic residues" evidence="2">
    <location>
        <begin position="49"/>
        <end position="64"/>
    </location>
</feature>
<comment type="caution">
    <text evidence="4">The sequence shown here is derived from an EMBL/GenBank/DDBJ whole genome shotgun (WGS) entry which is preliminary data.</text>
</comment>
<gene>
    <name evidence="4" type="ORF">RD792_011894</name>
</gene>
<feature type="region of interest" description="Disordered" evidence="2">
    <location>
        <begin position="1"/>
        <end position="69"/>
    </location>
</feature>
<dbReference type="InterPro" id="IPR044526">
    <property type="entry name" value="NAKR1-3"/>
</dbReference>